<dbReference type="FunFam" id="1.10.750.20:FF:000002">
    <property type="entry name" value="Suppressor of cytokine signaling 2"/>
    <property type="match status" value="1"/>
</dbReference>
<feature type="domain" description="SH2" evidence="7">
    <location>
        <begin position="169"/>
        <end position="275"/>
    </location>
</feature>
<dbReference type="Pfam" id="PF00017">
    <property type="entry name" value="SH2"/>
    <property type="match status" value="1"/>
</dbReference>
<dbReference type="EMBL" id="HBUE01240077">
    <property type="protein sequence ID" value="CAG6549094.1"/>
    <property type="molecule type" value="Transcribed_RNA"/>
</dbReference>
<evidence type="ECO:0000256" key="5">
    <source>
        <dbReference type="ARBA" id="ARBA00043952"/>
    </source>
</evidence>
<sequence length="321" mass="37017">MDEINQNGNDRRYKWFVVKKRTPKADTQKKSSSKLSIDSNRCRKIFSMRERFHQLTSVKVNAYENELVAKLSGNTIEDDDRLAGRSPPINTVRLVSERQNLSTPNSIQFFQNISLNTEPCRKVSICPGNSATQSTNAIVETDHRALRENNTNMDSTIKKMRGELSRYGWYWGKLNRNSAQKKLARKENGSFLVRDSQTEELFTVSFRSSGITLHCRIDYTNNFWSLSGLKTPTKCGSLIELIEDTMKKSEFGIIGYVKQNSSLTPPFPVRLTKPINRLYVVPSLQHLCRFTIRQNIDFKDIDVLPLPGKLKTYIIENFWDF</sequence>
<dbReference type="EMBL" id="HBUE01240078">
    <property type="protein sequence ID" value="CAG6549095.1"/>
    <property type="molecule type" value="Transcribed_RNA"/>
</dbReference>
<evidence type="ECO:0000256" key="4">
    <source>
        <dbReference type="ARBA" id="ARBA00022999"/>
    </source>
</evidence>
<protein>
    <submittedName>
        <fullName evidence="9">Suppressor of cytokine signaling 6</fullName>
    </submittedName>
</protein>
<dbReference type="EMBL" id="HBUE01347069">
    <property type="protein sequence ID" value="CAG6601319.1"/>
    <property type="molecule type" value="Transcribed_RNA"/>
</dbReference>
<dbReference type="EMBL" id="HBUE01076327">
    <property type="protein sequence ID" value="CAG6475235.1"/>
    <property type="molecule type" value="Transcribed_RNA"/>
</dbReference>
<dbReference type="EMBL" id="HBUE01240076">
    <property type="protein sequence ID" value="CAG6549093.1"/>
    <property type="molecule type" value="Transcribed_RNA"/>
</dbReference>
<feature type="domain" description="SOCS box" evidence="8">
    <location>
        <begin position="270"/>
        <end position="314"/>
    </location>
</feature>
<dbReference type="EMBL" id="HBUE01347077">
    <property type="protein sequence ID" value="CAG6601327.1"/>
    <property type="molecule type" value="Transcribed_RNA"/>
</dbReference>
<proteinExistence type="predicted"/>
<dbReference type="EMBL" id="HBUE01347073">
    <property type="protein sequence ID" value="CAG6601323.1"/>
    <property type="molecule type" value="Transcribed_RNA"/>
</dbReference>
<dbReference type="InterPro" id="IPR001496">
    <property type="entry name" value="SOCS_box"/>
</dbReference>
<dbReference type="SMART" id="SM00969">
    <property type="entry name" value="SOCS_box"/>
    <property type="match status" value="1"/>
</dbReference>
<evidence type="ECO:0000259" key="8">
    <source>
        <dbReference type="PROSITE" id="PS50225"/>
    </source>
</evidence>
<dbReference type="GO" id="GO:0009968">
    <property type="term" value="P:negative regulation of signal transduction"/>
    <property type="evidence" value="ECO:0007669"/>
    <property type="project" value="UniProtKB-KW"/>
</dbReference>
<dbReference type="PROSITE" id="PS50225">
    <property type="entry name" value="SOCS"/>
    <property type="match status" value="1"/>
</dbReference>
<dbReference type="CDD" id="cd03717">
    <property type="entry name" value="SOCS_SOCS_like"/>
    <property type="match status" value="1"/>
</dbReference>
<dbReference type="EMBL" id="HBUE01076328">
    <property type="protein sequence ID" value="CAG6475236.1"/>
    <property type="molecule type" value="Transcribed_RNA"/>
</dbReference>
<dbReference type="GO" id="GO:0005942">
    <property type="term" value="C:phosphatidylinositol 3-kinase complex"/>
    <property type="evidence" value="ECO:0007669"/>
    <property type="project" value="TreeGrafter"/>
</dbReference>
<dbReference type="Gene3D" id="1.10.750.20">
    <property type="entry name" value="SOCS box"/>
    <property type="match status" value="1"/>
</dbReference>
<dbReference type="EMBL" id="HBUE01240079">
    <property type="protein sequence ID" value="CAG6549096.1"/>
    <property type="molecule type" value="Transcribed_RNA"/>
</dbReference>
<organism evidence="9">
    <name type="scientific">Culex pipiens</name>
    <name type="common">House mosquito</name>
    <dbReference type="NCBI Taxonomy" id="7175"/>
    <lineage>
        <taxon>Eukaryota</taxon>
        <taxon>Metazoa</taxon>
        <taxon>Ecdysozoa</taxon>
        <taxon>Arthropoda</taxon>
        <taxon>Hexapoda</taxon>
        <taxon>Insecta</taxon>
        <taxon>Pterygota</taxon>
        <taxon>Neoptera</taxon>
        <taxon>Endopterygota</taxon>
        <taxon>Diptera</taxon>
        <taxon>Nematocera</taxon>
        <taxon>Culicoidea</taxon>
        <taxon>Culicidae</taxon>
        <taxon>Culicinae</taxon>
        <taxon>Culicini</taxon>
        <taxon>Culex</taxon>
        <taxon>Culex</taxon>
    </lineage>
</organism>
<dbReference type="PANTHER" id="PTHR10155:SF32">
    <property type="entry name" value="LP02169P"/>
    <property type="match status" value="1"/>
</dbReference>
<dbReference type="EMBL" id="HBUE01347076">
    <property type="protein sequence ID" value="CAG6601326.1"/>
    <property type="molecule type" value="Transcribed_RNA"/>
</dbReference>
<dbReference type="InterPro" id="IPR000980">
    <property type="entry name" value="SH2"/>
</dbReference>
<keyword evidence="4 6" id="KW-0727">SH2 domain</keyword>
<dbReference type="EMBL" id="HBUE01076325">
    <property type="protein sequence ID" value="CAG6475234.1"/>
    <property type="molecule type" value="Transcribed_RNA"/>
</dbReference>
<dbReference type="EMBL" id="HBUE01347072">
    <property type="protein sequence ID" value="CAG6601322.1"/>
    <property type="molecule type" value="Transcribed_RNA"/>
</dbReference>
<dbReference type="CDD" id="cd09923">
    <property type="entry name" value="SH2_SOCS_family"/>
    <property type="match status" value="1"/>
</dbReference>
<dbReference type="EMBL" id="HBUE01347075">
    <property type="protein sequence ID" value="CAG6601325.1"/>
    <property type="molecule type" value="Transcribed_RNA"/>
</dbReference>
<dbReference type="EMBL" id="HBUE01240080">
    <property type="protein sequence ID" value="CAG6549097.1"/>
    <property type="molecule type" value="Transcribed_RNA"/>
</dbReference>
<evidence type="ECO:0000256" key="3">
    <source>
        <dbReference type="ARBA" id="ARBA00022786"/>
    </source>
</evidence>
<evidence type="ECO:0000313" key="9">
    <source>
        <dbReference type="EMBL" id="CAG6601320.1"/>
    </source>
</evidence>
<dbReference type="PANTHER" id="PTHR10155">
    <property type="entry name" value="PHOSPHATIDYLINOSITOL 3-KINASE REGULATORY SUBUNIT"/>
    <property type="match status" value="1"/>
</dbReference>
<dbReference type="SUPFAM" id="SSF158235">
    <property type="entry name" value="SOCS box-like"/>
    <property type="match status" value="1"/>
</dbReference>
<dbReference type="InterPro" id="IPR036036">
    <property type="entry name" value="SOCS_box-like_dom_sf"/>
</dbReference>
<dbReference type="Pfam" id="PF07525">
    <property type="entry name" value="SOCS_box"/>
    <property type="match status" value="1"/>
</dbReference>
<dbReference type="SUPFAM" id="SSF55550">
    <property type="entry name" value="SH2 domain"/>
    <property type="match status" value="1"/>
</dbReference>
<keyword evidence="2" id="KW-0734">Signal transduction inhibitor</keyword>
<evidence type="ECO:0000259" key="7">
    <source>
        <dbReference type="PROSITE" id="PS50001"/>
    </source>
</evidence>
<dbReference type="AlphaFoldDB" id="A0A8D8L2F7"/>
<dbReference type="EMBL" id="HBUE01240073">
    <property type="protein sequence ID" value="CAG6549090.1"/>
    <property type="molecule type" value="Transcribed_RNA"/>
</dbReference>
<comment type="pathway">
    <text evidence="5">Protein modification.</text>
</comment>
<dbReference type="GO" id="GO:0046854">
    <property type="term" value="P:phosphatidylinositol phosphate biosynthetic process"/>
    <property type="evidence" value="ECO:0007669"/>
    <property type="project" value="TreeGrafter"/>
</dbReference>
<dbReference type="Gene3D" id="3.30.505.10">
    <property type="entry name" value="SH2 domain"/>
    <property type="match status" value="1"/>
</dbReference>
<dbReference type="GO" id="GO:0046935">
    <property type="term" value="F:1-phosphatidylinositol-3-kinase regulator activity"/>
    <property type="evidence" value="ECO:0007669"/>
    <property type="project" value="TreeGrafter"/>
</dbReference>
<dbReference type="EMBL" id="HBUE01240074">
    <property type="protein sequence ID" value="CAG6549091.1"/>
    <property type="molecule type" value="Transcribed_RNA"/>
</dbReference>
<name>A0A8D8L2F7_CULPI</name>
<dbReference type="EMBL" id="HBUE01347070">
    <property type="protein sequence ID" value="CAG6601320.1"/>
    <property type="molecule type" value="Transcribed_RNA"/>
</dbReference>
<keyword evidence="3" id="KW-0833">Ubl conjugation pathway</keyword>
<dbReference type="EMBL" id="HBUE01240081">
    <property type="protein sequence ID" value="CAG6549098.1"/>
    <property type="molecule type" value="Transcribed_RNA"/>
</dbReference>
<accession>A0A8D8L2F7</accession>
<dbReference type="GO" id="GO:0035556">
    <property type="term" value="P:intracellular signal transduction"/>
    <property type="evidence" value="ECO:0007669"/>
    <property type="project" value="InterPro"/>
</dbReference>
<dbReference type="PROSITE" id="PS50001">
    <property type="entry name" value="SH2"/>
    <property type="match status" value="1"/>
</dbReference>
<evidence type="ECO:0000256" key="1">
    <source>
        <dbReference type="ARBA" id="ARBA00022604"/>
    </source>
</evidence>
<dbReference type="EMBL" id="HBUE01076329">
    <property type="protein sequence ID" value="CAG6475237.1"/>
    <property type="molecule type" value="Transcribed_RNA"/>
</dbReference>
<evidence type="ECO:0000256" key="2">
    <source>
        <dbReference type="ARBA" id="ARBA00022700"/>
    </source>
</evidence>
<reference evidence="9" key="1">
    <citation type="submission" date="2021-05" db="EMBL/GenBank/DDBJ databases">
        <authorList>
            <person name="Alioto T."/>
            <person name="Alioto T."/>
            <person name="Gomez Garrido J."/>
        </authorList>
    </citation>
    <scope>NUCLEOTIDE SEQUENCE</scope>
</reference>
<evidence type="ECO:0000256" key="6">
    <source>
        <dbReference type="PROSITE-ProRule" id="PRU00191"/>
    </source>
</evidence>
<dbReference type="EMBL" id="HBUE01347074">
    <property type="protein sequence ID" value="CAG6601324.1"/>
    <property type="molecule type" value="Transcribed_RNA"/>
</dbReference>
<dbReference type="EMBL" id="HBUE01076324">
    <property type="protein sequence ID" value="CAG6475233.1"/>
    <property type="molecule type" value="Transcribed_RNA"/>
</dbReference>
<keyword evidence="1" id="KW-0341">Growth regulation</keyword>
<dbReference type="SMART" id="SM00253">
    <property type="entry name" value="SOCS"/>
    <property type="match status" value="1"/>
</dbReference>
<dbReference type="SMART" id="SM00252">
    <property type="entry name" value="SH2"/>
    <property type="match status" value="1"/>
</dbReference>
<dbReference type="InterPro" id="IPR036860">
    <property type="entry name" value="SH2_dom_sf"/>
</dbReference>